<keyword evidence="2 3" id="KW-0808">Transferase</keyword>
<evidence type="ECO:0000313" key="6">
    <source>
        <dbReference type="Proteomes" id="UP001162483"/>
    </source>
</evidence>
<proteinExistence type="inferred from homology"/>
<dbReference type="EMBL" id="CATNWA010014736">
    <property type="protein sequence ID" value="CAI9575339.1"/>
    <property type="molecule type" value="Genomic_DNA"/>
</dbReference>
<dbReference type="EC" id="2.8.2.-" evidence="3"/>
<feature type="domain" description="Sulfotransferase" evidence="4">
    <location>
        <begin position="27"/>
        <end position="275"/>
    </location>
</feature>
<dbReference type="PANTHER" id="PTHR11783">
    <property type="entry name" value="SULFOTRANSFERASE SULT"/>
    <property type="match status" value="1"/>
</dbReference>
<dbReference type="InterPro" id="IPR027417">
    <property type="entry name" value="P-loop_NTPase"/>
</dbReference>
<dbReference type="SUPFAM" id="SSF52540">
    <property type="entry name" value="P-loop containing nucleoside triphosphate hydrolases"/>
    <property type="match status" value="1"/>
</dbReference>
<organism evidence="5 6">
    <name type="scientific">Staurois parvus</name>
    <dbReference type="NCBI Taxonomy" id="386267"/>
    <lineage>
        <taxon>Eukaryota</taxon>
        <taxon>Metazoa</taxon>
        <taxon>Chordata</taxon>
        <taxon>Craniata</taxon>
        <taxon>Vertebrata</taxon>
        <taxon>Euteleostomi</taxon>
        <taxon>Amphibia</taxon>
        <taxon>Batrachia</taxon>
        <taxon>Anura</taxon>
        <taxon>Neobatrachia</taxon>
        <taxon>Ranoidea</taxon>
        <taxon>Ranidae</taxon>
        <taxon>Staurois</taxon>
    </lineage>
</organism>
<comment type="caution">
    <text evidence="5">The sequence shown here is derived from an EMBL/GenBank/DDBJ whole genome shotgun (WGS) entry which is preliminary data.</text>
</comment>
<reference evidence="5" key="1">
    <citation type="submission" date="2023-05" db="EMBL/GenBank/DDBJ databases">
        <authorList>
            <person name="Stuckert A."/>
        </authorList>
    </citation>
    <scope>NUCLEOTIDE SEQUENCE</scope>
</reference>
<evidence type="ECO:0000259" key="4">
    <source>
        <dbReference type="Pfam" id="PF00685"/>
    </source>
</evidence>
<gene>
    <name evidence="5" type="ORF">SPARVUS_LOCUS8172421</name>
</gene>
<keyword evidence="6" id="KW-1185">Reference proteome</keyword>
<evidence type="ECO:0000256" key="1">
    <source>
        <dbReference type="ARBA" id="ARBA00005771"/>
    </source>
</evidence>
<dbReference type="Gene3D" id="3.40.50.300">
    <property type="entry name" value="P-loop containing nucleotide triphosphate hydrolases"/>
    <property type="match status" value="1"/>
</dbReference>
<evidence type="ECO:0000256" key="2">
    <source>
        <dbReference type="ARBA" id="ARBA00022679"/>
    </source>
</evidence>
<dbReference type="InterPro" id="IPR000863">
    <property type="entry name" value="Sulfotransferase_dom"/>
</dbReference>
<accession>A0ABN9DRR7</accession>
<evidence type="ECO:0000313" key="5">
    <source>
        <dbReference type="EMBL" id="CAI9575339.1"/>
    </source>
</evidence>
<dbReference type="Proteomes" id="UP001162483">
    <property type="component" value="Unassembled WGS sequence"/>
</dbReference>
<comment type="similarity">
    <text evidence="1 3">Belongs to the sulfotransferase 1 family.</text>
</comment>
<sequence length="284" mass="33433">MGEIEGVPMLQDICKEWDAIHSFQARDGDIVVASYPKSGTTWMQEIMDLILQDGDTEKSLRAPCFVKVPFLEMAKTLFYSALEFANTMPPPRLLKIHLPVHLVPPSFWEKNTKIVYVARNPKDCMVSYYYFHKMDQTMPDPGPWEHFFGLFLSGKVSWGSWFDHVIGWWKAKDRHQILYIFYEDMIEDPQREIRKVMTFLEKNLPDEVLQKIVQRTSFKSMKKNPMVNFTVLPTSVFDQTVSSFMRKGQVSDWKNHFLVSQNILFDEEYKKRMACSGLRFRMDL</sequence>
<name>A0ABN9DRR7_9NEOB</name>
<evidence type="ECO:0000256" key="3">
    <source>
        <dbReference type="RuleBase" id="RU361155"/>
    </source>
</evidence>
<protein>
    <recommendedName>
        <fullName evidence="3">Sulfotransferase</fullName>
        <ecNumber evidence="3">2.8.2.-</ecNumber>
    </recommendedName>
</protein>
<dbReference type="Pfam" id="PF00685">
    <property type="entry name" value="Sulfotransfer_1"/>
    <property type="match status" value="1"/>
</dbReference>